<name>A0A674A4B8_SALTR</name>
<dbReference type="GO" id="GO:0016042">
    <property type="term" value="P:lipid catabolic process"/>
    <property type="evidence" value="ECO:0007669"/>
    <property type="project" value="UniProtKB-KW"/>
</dbReference>
<keyword evidence="3" id="KW-0378">Hydrolase</keyword>
<dbReference type="Pfam" id="PF00788">
    <property type="entry name" value="RA"/>
    <property type="match status" value="1"/>
</dbReference>
<dbReference type="PANTHER" id="PTHR10336:SF6">
    <property type="entry name" value="1-PHOSPHATIDYLINOSITOL 4,5-BISPHOSPHATE PHOSPHODIESTERASE EPSILON-1"/>
    <property type="match status" value="1"/>
</dbReference>
<evidence type="ECO:0000313" key="10">
    <source>
        <dbReference type="Proteomes" id="UP000472277"/>
    </source>
</evidence>
<feature type="region of interest" description="Disordered" evidence="4">
    <location>
        <begin position="1485"/>
        <end position="1566"/>
    </location>
</feature>
<keyword evidence="3" id="KW-0442">Lipid degradation</keyword>
<dbReference type="InterPro" id="IPR001192">
    <property type="entry name" value="PI-PLC_fam"/>
</dbReference>
<dbReference type="PROSITE" id="PS50007">
    <property type="entry name" value="PIPLC_X_DOMAIN"/>
    <property type="match status" value="1"/>
</dbReference>
<dbReference type="GO" id="GO:0048015">
    <property type="term" value="P:phosphatidylinositol-mediated signaling"/>
    <property type="evidence" value="ECO:0007669"/>
    <property type="project" value="TreeGrafter"/>
</dbReference>
<dbReference type="Gene3D" id="2.30.29.240">
    <property type="match status" value="1"/>
</dbReference>
<dbReference type="InterPro" id="IPR000008">
    <property type="entry name" value="C2_dom"/>
</dbReference>
<dbReference type="Proteomes" id="UP000472277">
    <property type="component" value="Chromosome 2"/>
</dbReference>
<dbReference type="CDD" id="cd16203">
    <property type="entry name" value="EFh_PI-PLCepsilon"/>
    <property type="match status" value="1"/>
</dbReference>
<dbReference type="GO" id="GO:0007186">
    <property type="term" value="P:G protein-coupled receptor signaling pathway"/>
    <property type="evidence" value="ECO:0007669"/>
    <property type="project" value="TreeGrafter"/>
</dbReference>
<dbReference type="InterPro" id="IPR000909">
    <property type="entry name" value="PLipase_C_PInositol-sp_X_dom"/>
</dbReference>
<dbReference type="CDD" id="cd08596">
    <property type="entry name" value="PI-PLCc_epsilon"/>
    <property type="match status" value="1"/>
</dbReference>
<evidence type="ECO:0000259" key="8">
    <source>
        <dbReference type="PROSITE" id="PS50200"/>
    </source>
</evidence>
<reference evidence="9" key="2">
    <citation type="submission" date="2025-09" db="UniProtKB">
        <authorList>
            <consortium name="Ensembl"/>
        </authorList>
    </citation>
    <scope>IDENTIFICATION</scope>
</reference>
<dbReference type="GO" id="GO:0005085">
    <property type="term" value="F:guanyl-nucleotide exchange factor activity"/>
    <property type="evidence" value="ECO:0007669"/>
    <property type="project" value="UniProtKB-KW"/>
</dbReference>
<feature type="region of interest" description="Disordered" evidence="4">
    <location>
        <begin position="126"/>
        <end position="145"/>
    </location>
</feature>
<feature type="domain" description="PI-PLC Y-box" evidence="6">
    <location>
        <begin position="1691"/>
        <end position="1781"/>
    </location>
</feature>
<dbReference type="EC" id="3.1.4.11" evidence="3"/>
<dbReference type="GO" id="GO:0004435">
    <property type="term" value="F:phosphatidylinositol-4,5-bisphosphate phospholipase C activity"/>
    <property type="evidence" value="ECO:0007669"/>
    <property type="project" value="UniProtKB-EC"/>
</dbReference>
<keyword evidence="10" id="KW-1185">Reference proteome</keyword>
<dbReference type="Gene3D" id="3.20.20.190">
    <property type="entry name" value="Phosphatidylinositol (PI) phosphodiesterase"/>
    <property type="match status" value="1"/>
</dbReference>
<dbReference type="InterPro" id="IPR001895">
    <property type="entry name" value="RASGEF_cat_dom"/>
</dbReference>
<dbReference type="SUPFAM" id="SSF47473">
    <property type="entry name" value="EF-hand"/>
    <property type="match status" value="1"/>
</dbReference>
<dbReference type="GO" id="GO:0051209">
    <property type="term" value="P:release of sequestered calcium ion into cytosol"/>
    <property type="evidence" value="ECO:0007669"/>
    <property type="project" value="TreeGrafter"/>
</dbReference>
<comment type="catalytic activity">
    <reaction evidence="3">
        <text>a 1,2-diacyl-sn-glycero-3-phospho-(1D-myo-inositol-4,5-bisphosphate) + H2O = 1D-myo-inositol 1,4,5-trisphosphate + a 1,2-diacyl-sn-glycerol + H(+)</text>
        <dbReference type="Rhea" id="RHEA:33179"/>
        <dbReference type="ChEBI" id="CHEBI:15377"/>
        <dbReference type="ChEBI" id="CHEBI:15378"/>
        <dbReference type="ChEBI" id="CHEBI:17815"/>
        <dbReference type="ChEBI" id="CHEBI:58456"/>
        <dbReference type="ChEBI" id="CHEBI:203600"/>
        <dbReference type="EC" id="3.1.4.11"/>
    </reaction>
</comment>
<dbReference type="SUPFAM" id="SSF51695">
    <property type="entry name" value="PLC-like phosphodiesterases"/>
    <property type="match status" value="1"/>
</dbReference>
<dbReference type="Gene3D" id="3.10.20.90">
    <property type="entry name" value="Phosphatidylinositol 3-kinase Catalytic Subunit, Chain A, domain 1"/>
    <property type="match status" value="2"/>
</dbReference>
<dbReference type="SUPFAM" id="SSF54236">
    <property type="entry name" value="Ubiquitin-like"/>
    <property type="match status" value="2"/>
</dbReference>
<keyword evidence="3" id="KW-0443">Lipid metabolism</keyword>
<feature type="compositionally biased region" description="Low complexity" evidence="4">
    <location>
        <begin position="308"/>
        <end position="318"/>
    </location>
</feature>
<dbReference type="Pfam" id="PF00388">
    <property type="entry name" value="PI-PLC-X"/>
    <property type="match status" value="1"/>
</dbReference>
<dbReference type="PROSITE" id="PS50004">
    <property type="entry name" value="C2"/>
    <property type="match status" value="1"/>
</dbReference>
<dbReference type="SUPFAM" id="SSF50729">
    <property type="entry name" value="PH domain-like"/>
    <property type="match status" value="1"/>
</dbReference>
<dbReference type="InterPro" id="IPR001711">
    <property type="entry name" value="PLipase_C_Pinositol-sp_Y"/>
</dbReference>
<dbReference type="SMART" id="SM00314">
    <property type="entry name" value="RA"/>
    <property type="match status" value="1"/>
</dbReference>
<dbReference type="PROSITE" id="PS50200">
    <property type="entry name" value="RA"/>
    <property type="match status" value="1"/>
</dbReference>
<keyword evidence="1" id="KW-0807">Transducer</keyword>
<accession>A0A674A4B8</accession>
<dbReference type="InterPro" id="IPR046973">
    <property type="entry name" value="PLC-epsilon1_cat"/>
</dbReference>
<dbReference type="GeneTree" id="ENSGT00940000157356"/>
<dbReference type="FunFam" id="3.20.20.190:FF:000090">
    <property type="entry name" value="Phosphoinositide phospholipase C"/>
    <property type="match status" value="1"/>
</dbReference>
<feature type="domain" description="Ras-GEF" evidence="7">
    <location>
        <begin position="515"/>
        <end position="769"/>
    </location>
</feature>
<dbReference type="SUPFAM" id="SSF48366">
    <property type="entry name" value="Ras GEF"/>
    <property type="match status" value="1"/>
</dbReference>
<dbReference type="Gene3D" id="1.10.238.10">
    <property type="entry name" value="EF-hand"/>
    <property type="match status" value="1"/>
</dbReference>
<dbReference type="FunFam" id="1.10.238.10:FF:000092">
    <property type="entry name" value="Phosphoinositide phospholipase C"/>
    <property type="match status" value="1"/>
</dbReference>
<feature type="domain" description="C2" evidence="5">
    <location>
        <begin position="1787"/>
        <end position="1912"/>
    </location>
</feature>
<dbReference type="InterPro" id="IPR028398">
    <property type="entry name" value="PLC-epsilon1_RA2"/>
</dbReference>
<evidence type="ECO:0000313" key="9">
    <source>
        <dbReference type="Ensembl" id="ENSSTUP00000053747.1"/>
    </source>
</evidence>
<feature type="compositionally biased region" description="Basic residues" evidence="4">
    <location>
        <begin position="1622"/>
        <end position="1631"/>
    </location>
</feature>
<proteinExistence type="predicted"/>
<dbReference type="InterPro" id="IPR035892">
    <property type="entry name" value="C2_domain_sf"/>
</dbReference>
<feature type="region of interest" description="Disordered" evidence="4">
    <location>
        <begin position="1030"/>
        <end position="1064"/>
    </location>
</feature>
<dbReference type="CDD" id="cd00275">
    <property type="entry name" value="C2_PLC_like"/>
    <property type="match status" value="1"/>
</dbReference>
<dbReference type="PRINTS" id="PR00390">
    <property type="entry name" value="PHPHLIPASEC"/>
</dbReference>
<dbReference type="InterPro" id="IPR011992">
    <property type="entry name" value="EF-hand-dom_pair"/>
</dbReference>
<evidence type="ECO:0000259" key="6">
    <source>
        <dbReference type="PROSITE" id="PS50008"/>
    </source>
</evidence>
<dbReference type="InterPro" id="IPR000159">
    <property type="entry name" value="RA_dom"/>
</dbReference>
<evidence type="ECO:0000259" key="7">
    <source>
        <dbReference type="PROSITE" id="PS50009"/>
    </source>
</evidence>
<dbReference type="Ensembl" id="ENSSTUT00000056184.1">
    <property type="protein sequence ID" value="ENSSTUP00000053747.1"/>
    <property type="gene ID" value="ENSSTUG00000021837.1"/>
</dbReference>
<dbReference type="SMART" id="SM00147">
    <property type="entry name" value="RasGEF"/>
    <property type="match status" value="1"/>
</dbReference>
<dbReference type="InterPro" id="IPR017946">
    <property type="entry name" value="PLC-like_Pdiesterase_TIM-brl"/>
</dbReference>
<evidence type="ECO:0000256" key="1">
    <source>
        <dbReference type="ARBA" id="ARBA00023224"/>
    </source>
</evidence>
<feature type="compositionally biased region" description="Basic and acidic residues" evidence="4">
    <location>
        <begin position="175"/>
        <end position="187"/>
    </location>
</feature>
<dbReference type="Gene3D" id="1.10.840.10">
    <property type="entry name" value="Ras guanine-nucleotide exchange factors catalytic domain"/>
    <property type="match status" value="1"/>
</dbReference>
<feature type="region of interest" description="Disordered" evidence="4">
    <location>
        <begin position="308"/>
        <end position="329"/>
    </location>
</feature>
<evidence type="ECO:0000256" key="3">
    <source>
        <dbReference type="RuleBase" id="RU361133"/>
    </source>
</evidence>
<dbReference type="Gene3D" id="2.60.40.150">
    <property type="entry name" value="C2 domain"/>
    <property type="match status" value="1"/>
</dbReference>
<dbReference type="GO" id="GO:0007265">
    <property type="term" value="P:Ras protein signal transduction"/>
    <property type="evidence" value="ECO:0007669"/>
    <property type="project" value="TreeGrafter"/>
</dbReference>
<feature type="compositionally biased region" description="Basic and acidic residues" evidence="4">
    <location>
        <begin position="1534"/>
        <end position="1563"/>
    </location>
</feature>
<evidence type="ECO:0000259" key="5">
    <source>
        <dbReference type="PROSITE" id="PS50004"/>
    </source>
</evidence>
<dbReference type="PROSITE" id="PS50008">
    <property type="entry name" value="PIPLC_Y_DOMAIN"/>
    <property type="match status" value="1"/>
</dbReference>
<feature type="compositionally biased region" description="Polar residues" evidence="4">
    <location>
        <begin position="207"/>
        <end position="223"/>
    </location>
</feature>
<dbReference type="CDD" id="cd01780">
    <property type="entry name" value="RA2_PLC-epsilon"/>
    <property type="match status" value="1"/>
</dbReference>
<dbReference type="PANTHER" id="PTHR10336">
    <property type="entry name" value="PHOSPHOINOSITIDE-SPECIFIC PHOSPHOLIPASE C FAMILY PROTEIN"/>
    <property type="match status" value="1"/>
</dbReference>
<reference evidence="9" key="1">
    <citation type="submission" date="2025-08" db="UniProtKB">
        <authorList>
            <consortium name="Ensembl"/>
        </authorList>
    </citation>
    <scope>IDENTIFICATION</scope>
</reference>
<feature type="domain" description="Ras-associating" evidence="8">
    <location>
        <begin position="2055"/>
        <end position="2158"/>
    </location>
</feature>
<dbReference type="InterPro" id="IPR036964">
    <property type="entry name" value="RASGEF_cat_dom_sf"/>
</dbReference>
<dbReference type="SMART" id="SM00239">
    <property type="entry name" value="C2"/>
    <property type="match status" value="1"/>
</dbReference>
<feature type="compositionally biased region" description="Acidic residues" evidence="4">
    <location>
        <begin position="1512"/>
        <end position="1533"/>
    </location>
</feature>
<organism evidence="9 10">
    <name type="scientific">Salmo trutta</name>
    <name type="common">Brown trout</name>
    <dbReference type="NCBI Taxonomy" id="8032"/>
    <lineage>
        <taxon>Eukaryota</taxon>
        <taxon>Metazoa</taxon>
        <taxon>Chordata</taxon>
        <taxon>Craniata</taxon>
        <taxon>Vertebrata</taxon>
        <taxon>Euteleostomi</taxon>
        <taxon>Actinopterygii</taxon>
        <taxon>Neopterygii</taxon>
        <taxon>Teleostei</taxon>
        <taxon>Protacanthopterygii</taxon>
        <taxon>Salmoniformes</taxon>
        <taxon>Salmonidae</taxon>
        <taxon>Salmoninae</taxon>
        <taxon>Salmo</taxon>
    </lineage>
</organism>
<dbReference type="InterPro" id="IPR046974">
    <property type="entry name" value="PLC_epsilon1_EF"/>
</dbReference>
<dbReference type="Pfam" id="PF00617">
    <property type="entry name" value="RasGEF"/>
    <property type="match status" value="1"/>
</dbReference>
<dbReference type="Pfam" id="PF00387">
    <property type="entry name" value="PI-PLC-Y"/>
    <property type="match status" value="1"/>
</dbReference>
<dbReference type="Pfam" id="PF00168">
    <property type="entry name" value="C2"/>
    <property type="match status" value="1"/>
</dbReference>
<dbReference type="FunFam" id="2.60.40.150:FF:000085">
    <property type="entry name" value="Phosphoinositide phospholipase C"/>
    <property type="match status" value="1"/>
</dbReference>
<evidence type="ECO:0000256" key="4">
    <source>
        <dbReference type="SAM" id="MobiDB-lite"/>
    </source>
</evidence>
<gene>
    <name evidence="9" type="primary">PLCE1</name>
    <name evidence="9" type="synonym">LOC115157344</name>
</gene>
<dbReference type="GO" id="GO:0046488">
    <property type="term" value="P:phosphatidylinositol metabolic process"/>
    <property type="evidence" value="ECO:0007669"/>
    <property type="project" value="TreeGrafter"/>
</dbReference>
<dbReference type="SMART" id="SM00148">
    <property type="entry name" value="PLCXc"/>
    <property type="match status" value="1"/>
</dbReference>
<dbReference type="PROSITE" id="PS50009">
    <property type="entry name" value="RASGEF_CAT"/>
    <property type="match status" value="1"/>
</dbReference>
<keyword evidence="2" id="KW-0344">Guanine-nucleotide releasing factor</keyword>
<evidence type="ECO:0000256" key="2">
    <source>
        <dbReference type="PROSITE-ProRule" id="PRU00168"/>
    </source>
</evidence>
<sequence length="2212" mass="246583">MLCDLKLLAGEGQRDIRDILSVTMASEDIGDAVGRATVVDSALSAGSRYNHVTSDYGMPLSQSNTLPHSHQPEVSHQGSGDCCSPLPLYWKLSYDSGSYDSGERTFLDAGCKCWEYSNPKPASAVAELSTTSQGERGTRALGSSSTQLCPTCDPVESLSACQEADSVCGTAGTETEPRENQSERRTEGFSSPGVTPQAGALPKVSYSEGSPCQLEPSTAGTQRPCLSTVPCRRSFRRSSLPVASQCHFSCSPIGEGGTPGMPARTIDARCWHFLKDGYSSLERLNRRPRAKVSVERFFRRASLDTMLSSSKQSTSPQKSDSDGGLSDSEFIRNRKERSTVLVRRYYKNNRKVEKSVRAGTKAIMRFMLSGHMAERAWEAVCKRTWHPSERPIVMMEATIHHALSVEDNLLQPCRKLLAFAGCVCLRVTCPAQPRYGYRASSQGTSVYARLTGALLEATTALGARSTQPSVTVGSTGHAMLKERQLCSNMSASSTVPSNVTGISKELVELRHLIQFPEEIASILTEQEQQLYRRVFPLDYICFFTRDLGSPDCSRRLHPSLKASLSAPAMPIQTQRNTVEDLVTRFNEVSSWVTWLILTASSMEEKRAVFSYLVHVAKCCWNMGNYNAVMEFLAGLRSRKVLKMWQFMEQSDIETMRRLKDAMAQHESSSEYKKVLNRALNIPGCKVVPFCGVFLKELSDALDGAASIISLRHSTHDSPEDSLEFVGDYGGQQHFLQRVGPDGLHSQEKEATVSNILQIIRSCNRSLEMEEGEEGHHEGSSTSCKKTFMDRNRNQFVVGDLSDSEGDLSELAKEVEFQGTEETHRAFGHGTELIPWYVLSLQPDVHQFLLQGATVIHYDQESHLTARCLLRLQPDNCILTWANPQSGSPPAEPPGLGQPVVNSLSEGLLDLSVVKAVFLGHSGVDLHAVCLQNKLCNTMRAEENGVSLLYGLHTTDNRLLHFVAPKHTARMLHEGLVELVNAMRKLKKFPDQRLHWLRRQYVSLYQEEGRYEGPTLAQAIELFGGRRWNMGTGGTEKPSAQKHNSISTTKKKKKALTRGDSGDATDDEIFQRKTKSCKDTLGRNRPELCDGMDQEGLGNIVFNYNSNQSPLVLSLCSAWSSRSWHGRGKGCFKGFQNLMISGSTMSFIEFVELFKSFSIRSRKDLKELFDTYAVPCSRSGMESAPLYTNLRIDDKDTGLQPDLDLLTRNGSDLGLLIRTRQQMSDNQKQISDAIAAASIVTNGTGVENASLGVLGLAIPQLNDFLVNCQREHLTYDEILSVIQKFEPCISMRQMGWMSFEGFARFLMDKHNFASKNEESQVNMEELQYPMSYYYIESSHNTYLTGHQLKGESSVELYSQVLLQGCRSVELDCWDGDDGSPIIYHGHTLTTKIPFKDVVEAVNRTAFVNSDMPVILSIENHCSLPQQRKMAEIFKTVFGDKLVTKFLFESDFSDDPLLPSPLQLKGKILLKNKKLKAHQAPVDIVKQKAHQLAHIQAQASNGAPAGSSPGNHNDDDEEEEDEYDDDYESLSDDNILDDKPDGKSSGDKDDHPIIDEMPKRMKKADNAVTQSKGKVFDMELGEEFHLPQNKKESRQIAQELSDLVIYCQAVKFPGLSTLSPSASGRRKDRKSRKSIFGTVPGRSGGSPGEVVTLGRTPGKGGVEAMRLGWEEQTSPVFSPSASLSAIIRTPKCYHISSVNENAAKRLCRRFSRKLIQHTTCQLLRTYPAATRIDSANPNPLPFWLHGMQVVALNYQTDDLPMQLNTALFEANGHCGYVLKPPVLWDRCCPLYQQLCPLERDVESMSPTLYSLTIVSGQNVCPANSAGSPCVEVDVLGMPVDCCHFRTKPIHRNTLNPMWSEHFLFHVHFEDACFLRIAVVENNSSQTTAQRTLPLQALKPGYRHIQLRTQHNEPLEVSSLFVYSRRVEESPTGTALPLFSSEERRTAQQHQVTVHGVPGPEPFTVVSVKQQTTVRQLLDTVMAHGFPLSRLYDSKRCPQQRPLASEEEIVRVVNSWQPEEGYVGRIYLKTKEENLNYKNRVVETVEEGVERVVAGEDDTFFVQVHDVSPEQPHTVIRAPRYSTAQDIIQQTLSKAKYSLSILSNTNPSDYVLVEEVLKEASSKKSSQAKPFQRVLLDQECVYQVQGRWRGAGKFILKLKEQMAREDKRKGISFASELKKLTCRSRSIPAPAAQSSHSKDENCRAACNVPLTETRE</sequence>
<feature type="compositionally biased region" description="Polar residues" evidence="4">
    <location>
        <begin position="128"/>
        <end position="145"/>
    </location>
</feature>
<dbReference type="SMART" id="SM00149">
    <property type="entry name" value="PLCYc"/>
    <property type="match status" value="1"/>
</dbReference>
<dbReference type="SUPFAM" id="SSF49562">
    <property type="entry name" value="C2 domain (Calcium/lipid-binding domain, CaLB)"/>
    <property type="match status" value="1"/>
</dbReference>
<dbReference type="InterPro" id="IPR029071">
    <property type="entry name" value="Ubiquitin-like_domsf"/>
</dbReference>
<feature type="region of interest" description="Disordered" evidence="4">
    <location>
        <begin position="170"/>
        <end position="223"/>
    </location>
</feature>
<dbReference type="InterPro" id="IPR023578">
    <property type="entry name" value="Ras_GEF_dom_sf"/>
</dbReference>
<protein>
    <recommendedName>
        <fullName evidence="3">Phosphoinositide phospholipase C</fullName>
        <ecNumber evidence="3">3.1.4.11</ecNumber>
    </recommendedName>
</protein>
<feature type="region of interest" description="Disordered" evidence="4">
    <location>
        <begin position="1615"/>
        <end position="1655"/>
    </location>
</feature>